<reference evidence="1" key="1">
    <citation type="submission" date="2018-06" db="EMBL/GenBank/DDBJ databases">
        <authorList>
            <person name="Zhirakovskaya E."/>
        </authorList>
    </citation>
    <scope>NUCLEOTIDE SEQUENCE</scope>
</reference>
<protein>
    <recommendedName>
        <fullName evidence="2">ABM domain-containing protein</fullName>
    </recommendedName>
</protein>
<dbReference type="EMBL" id="UOGD01000264">
    <property type="protein sequence ID" value="VAX24031.1"/>
    <property type="molecule type" value="Genomic_DNA"/>
</dbReference>
<sequence>MINFEITASPSIGKKTELLQSVDSIRNKIGKICDHFKVTALDNGGYTFTFHFDSEEQAEKLFDSESFLLLTGAIKTLCDKTSYSINGKKINFTKISSNHISKTLINN</sequence>
<evidence type="ECO:0008006" key="2">
    <source>
        <dbReference type="Google" id="ProtNLM"/>
    </source>
</evidence>
<proteinExistence type="predicted"/>
<organism evidence="1">
    <name type="scientific">hydrothermal vent metagenome</name>
    <dbReference type="NCBI Taxonomy" id="652676"/>
    <lineage>
        <taxon>unclassified sequences</taxon>
        <taxon>metagenomes</taxon>
        <taxon>ecological metagenomes</taxon>
    </lineage>
</organism>
<gene>
    <name evidence="1" type="ORF">MNBD_IGNAVI01-3133</name>
</gene>
<dbReference type="AlphaFoldDB" id="A0A3B1CBK9"/>
<evidence type="ECO:0000313" key="1">
    <source>
        <dbReference type="EMBL" id="VAX24031.1"/>
    </source>
</evidence>
<name>A0A3B1CBK9_9ZZZZ</name>
<accession>A0A3B1CBK9</accession>